<gene>
    <name evidence="12" type="ORF">BEMITA_LOCUS4560</name>
</gene>
<dbReference type="Gene3D" id="4.10.860.10">
    <property type="entry name" value="UVR domain"/>
    <property type="match status" value="1"/>
</dbReference>
<dbReference type="InterPro" id="IPR008978">
    <property type="entry name" value="HSP20-like_chaperone"/>
</dbReference>
<name>A0A9P0C942_BEMTA</name>
<evidence type="ECO:0000256" key="8">
    <source>
        <dbReference type="ARBA" id="ARBA00023242"/>
    </source>
</evidence>
<dbReference type="EMBL" id="OU963863">
    <property type="protein sequence ID" value="CAH0767046.1"/>
    <property type="molecule type" value="Genomic_DNA"/>
</dbReference>
<evidence type="ECO:0000313" key="13">
    <source>
        <dbReference type="Proteomes" id="UP001152759"/>
    </source>
</evidence>
<sequence>MEKKLAELRLDIAELKALEAQASRPKVQEILSLEVRKLETLLVQKTEQSSIPVTATNQTGKTPVVSNTPRSYEIQLTNYGWDQSDKFVKLFVTLPNVHQIPETNVTHEFTERSVALHVRELENKNYCFKVANLLETIDAQKSYIKIKKDTVVVFLEKNQKGINWSHLTSIDKAAKEARLPKIDKDDEDPSSGMMKMLQSIYEDGDDTMKQTIAKAWTESRNKSF</sequence>
<dbReference type="OrthoDB" id="164025at2759"/>
<organism evidence="12 13">
    <name type="scientific">Bemisia tabaci</name>
    <name type="common">Sweetpotato whitefly</name>
    <name type="synonym">Aleurodes tabaci</name>
    <dbReference type="NCBI Taxonomy" id="7038"/>
    <lineage>
        <taxon>Eukaryota</taxon>
        <taxon>Metazoa</taxon>
        <taxon>Ecdysozoa</taxon>
        <taxon>Arthropoda</taxon>
        <taxon>Hexapoda</taxon>
        <taxon>Insecta</taxon>
        <taxon>Pterygota</taxon>
        <taxon>Neoptera</taxon>
        <taxon>Paraneoptera</taxon>
        <taxon>Hemiptera</taxon>
        <taxon>Sternorrhyncha</taxon>
        <taxon>Aleyrodoidea</taxon>
        <taxon>Aleyrodidae</taxon>
        <taxon>Aleyrodinae</taxon>
        <taxon>Bemisia</taxon>
    </lineage>
</organism>
<dbReference type="InterPro" id="IPR007052">
    <property type="entry name" value="CS_dom"/>
</dbReference>
<dbReference type="AlphaFoldDB" id="A0A9P0C942"/>
<keyword evidence="6" id="KW-0833">Ubl conjugation pathway</keyword>
<evidence type="ECO:0000313" key="12">
    <source>
        <dbReference type="EMBL" id="CAH0767046.1"/>
    </source>
</evidence>
<keyword evidence="4" id="KW-0963">Cytoplasm</keyword>
<comment type="subcellular location">
    <subcellularLocation>
        <location evidence="2">Cytoplasm</location>
    </subcellularLocation>
    <subcellularLocation>
        <location evidence="1">Nucleus</location>
    </subcellularLocation>
</comment>
<dbReference type="SUPFAM" id="SSF49764">
    <property type="entry name" value="HSP20-like chaperones"/>
    <property type="match status" value="1"/>
</dbReference>
<accession>A0A9P0C942</accession>
<comment type="function">
    <text evidence="9">May be involved in calcium-dependent ubiquitination and subsequent proteasomal degradation of target proteins. Probably serves as a molecular bridge in ubiquitin E3 complexes. Participates in the ubiquitin-mediated degradation of beta-catenin (CTNNB1).</text>
</comment>
<reference evidence="12" key="1">
    <citation type="submission" date="2021-12" db="EMBL/GenBank/DDBJ databases">
        <authorList>
            <person name="King R."/>
        </authorList>
    </citation>
    <scope>NUCLEOTIDE SEQUENCE</scope>
</reference>
<dbReference type="PANTHER" id="PTHR13164">
    <property type="entry name" value="CALICYLIN BINDING PROTEIN"/>
    <property type="match status" value="1"/>
</dbReference>
<evidence type="ECO:0000256" key="5">
    <source>
        <dbReference type="ARBA" id="ARBA00022553"/>
    </source>
</evidence>
<evidence type="ECO:0000256" key="1">
    <source>
        <dbReference type="ARBA" id="ARBA00004123"/>
    </source>
</evidence>
<keyword evidence="8" id="KW-0539">Nucleus</keyword>
<keyword evidence="5" id="KW-0597">Phosphoprotein</keyword>
<dbReference type="KEGG" id="btab:109034198"/>
<dbReference type="InterPro" id="IPR007699">
    <property type="entry name" value="SGS_dom"/>
</dbReference>
<dbReference type="InterPro" id="IPR037893">
    <property type="entry name" value="CS_CacyBP"/>
</dbReference>
<evidence type="ECO:0000259" key="11">
    <source>
        <dbReference type="PROSITE" id="PS51203"/>
    </source>
</evidence>
<evidence type="ECO:0000256" key="4">
    <source>
        <dbReference type="ARBA" id="ARBA00022490"/>
    </source>
</evidence>
<dbReference type="GO" id="GO:0031625">
    <property type="term" value="F:ubiquitin protein ligase binding"/>
    <property type="evidence" value="ECO:0007669"/>
    <property type="project" value="InterPro"/>
</dbReference>
<evidence type="ECO:0000256" key="6">
    <source>
        <dbReference type="ARBA" id="ARBA00022786"/>
    </source>
</evidence>
<protein>
    <recommendedName>
        <fullName evidence="3">Calcyclin-binding protein</fullName>
    </recommendedName>
</protein>
<dbReference type="PROSITE" id="PS51203">
    <property type="entry name" value="CS"/>
    <property type="match status" value="1"/>
</dbReference>
<evidence type="ECO:0000256" key="2">
    <source>
        <dbReference type="ARBA" id="ARBA00004496"/>
    </source>
</evidence>
<dbReference type="PANTHER" id="PTHR13164:SF3">
    <property type="entry name" value="CALCYCLIN-BINDING PROTEIN"/>
    <property type="match status" value="1"/>
</dbReference>
<feature type="domain" description="SGS" evidence="10">
    <location>
        <begin position="152"/>
        <end position="224"/>
    </location>
</feature>
<dbReference type="GO" id="GO:0005737">
    <property type="term" value="C:cytoplasm"/>
    <property type="evidence" value="ECO:0007669"/>
    <property type="project" value="UniProtKB-SubCell"/>
</dbReference>
<evidence type="ECO:0000256" key="7">
    <source>
        <dbReference type="ARBA" id="ARBA00022990"/>
    </source>
</evidence>
<dbReference type="FunFam" id="2.60.40.790:FF:000006">
    <property type="entry name" value="calcyclin-binding protein-like"/>
    <property type="match status" value="1"/>
</dbReference>
<dbReference type="Pfam" id="PF04969">
    <property type="entry name" value="CS"/>
    <property type="match status" value="1"/>
</dbReference>
<dbReference type="GO" id="GO:0015631">
    <property type="term" value="F:tubulin binding"/>
    <property type="evidence" value="ECO:0007669"/>
    <property type="project" value="InterPro"/>
</dbReference>
<dbReference type="CDD" id="cd06468">
    <property type="entry name" value="p23_CacyBP"/>
    <property type="match status" value="1"/>
</dbReference>
<dbReference type="GO" id="GO:0005634">
    <property type="term" value="C:nucleus"/>
    <property type="evidence" value="ECO:0007669"/>
    <property type="project" value="UniProtKB-SubCell"/>
</dbReference>
<dbReference type="SUPFAM" id="SSF140106">
    <property type="entry name" value="Calcyclin-binding protein-like"/>
    <property type="match status" value="1"/>
</dbReference>
<dbReference type="Gene3D" id="2.60.40.790">
    <property type="match status" value="1"/>
</dbReference>
<evidence type="ECO:0000256" key="3">
    <source>
        <dbReference type="ARBA" id="ARBA00015702"/>
    </source>
</evidence>
<feature type="domain" description="CS" evidence="11">
    <location>
        <begin position="74"/>
        <end position="168"/>
    </location>
</feature>
<dbReference type="InterPro" id="IPR052289">
    <property type="entry name" value="Calcyclin-binding_UBL-bridge"/>
</dbReference>
<dbReference type="GO" id="GO:0007507">
    <property type="term" value="P:heart development"/>
    <property type="evidence" value="ECO:0007669"/>
    <property type="project" value="TreeGrafter"/>
</dbReference>
<keyword evidence="13" id="KW-1185">Reference proteome</keyword>
<proteinExistence type="predicted"/>
<dbReference type="Proteomes" id="UP001152759">
    <property type="component" value="Chromosome 2"/>
</dbReference>
<dbReference type="PROSITE" id="PS51048">
    <property type="entry name" value="SGS"/>
    <property type="match status" value="1"/>
</dbReference>
<evidence type="ECO:0000259" key="10">
    <source>
        <dbReference type="PROSITE" id="PS51048"/>
    </source>
</evidence>
<dbReference type="GO" id="GO:0044548">
    <property type="term" value="F:S100 protein binding"/>
    <property type="evidence" value="ECO:0007669"/>
    <property type="project" value="InterPro"/>
</dbReference>
<dbReference type="InterPro" id="IPR037201">
    <property type="entry name" value="CacyBP_N"/>
</dbReference>
<evidence type="ECO:0000256" key="9">
    <source>
        <dbReference type="ARBA" id="ARBA00025145"/>
    </source>
</evidence>
<keyword evidence="7" id="KW-0007">Acetylation</keyword>
<dbReference type="Pfam" id="PF09032">
    <property type="entry name" value="Siah-Interact_N"/>
    <property type="match status" value="1"/>
</dbReference>
<dbReference type="InterPro" id="IPR015120">
    <property type="entry name" value="Siah-Interact_N"/>
</dbReference>